<evidence type="ECO:0000256" key="1">
    <source>
        <dbReference type="ARBA" id="ARBA00009437"/>
    </source>
</evidence>
<evidence type="ECO:0000256" key="2">
    <source>
        <dbReference type="ARBA" id="ARBA00023015"/>
    </source>
</evidence>
<evidence type="ECO:0000259" key="5">
    <source>
        <dbReference type="PROSITE" id="PS50931"/>
    </source>
</evidence>
<dbReference type="InterPro" id="IPR005119">
    <property type="entry name" value="LysR_subst-bd"/>
</dbReference>
<evidence type="ECO:0000256" key="3">
    <source>
        <dbReference type="ARBA" id="ARBA00023125"/>
    </source>
</evidence>
<keyword evidence="3" id="KW-0238">DNA-binding</keyword>
<evidence type="ECO:0000313" key="6">
    <source>
        <dbReference type="EMBL" id="WOB10121.1"/>
    </source>
</evidence>
<dbReference type="Proteomes" id="UP001303946">
    <property type="component" value="Chromosome"/>
</dbReference>
<evidence type="ECO:0000256" key="4">
    <source>
        <dbReference type="ARBA" id="ARBA00023163"/>
    </source>
</evidence>
<dbReference type="PANTHER" id="PTHR30579:SF7">
    <property type="entry name" value="HTH-TYPE TRANSCRIPTIONAL REGULATOR LRHA-RELATED"/>
    <property type="match status" value="1"/>
</dbReference>
<reference evidence="6 7" key="1">
    <citation type="submission" date="2023-10" db="EMBL/GenBank/DDBJ databases">
        <title>Bacteria for the degradation of biodegradable plastic PBAT(Polybutylene adipate terephthalate).</title>
        <authorList>
            <person name="Weon H.-Y."/>
            <person name="Yeon J."/>
        </authorList>
    </citation>
    <scope>NUCLEOTIDE SEQUENCE [LARGE SCALE GENOMIC DNA]</scope>
    <source>
        <strain evidence="6 7">SBD 7-3</strain>
    </source>
</reference>
<dbReference type="InterPro" id="IPR036388">
    <property type="entry name" value="WH-like_DNA-bd_sf"/>
</dbReference>
<dbReference type="SUPFAM" id="SSF46785">
    <property type="entry name" value="Winged helix' DNA-binding domain"/>
    <property type="match status" value="1"/>
</dbReference>
<proteinExistence type="inferred from homology"/>
<dbReference type="Gene3D" id="3.40.190.10">
    <property type="entry name" value="Periplasmic binding protein-like II"/>
    <property type="match status" value="2"/>
</dbReference>
<keyword evidence="4" id="KW-0804">Transcription</keyword>
<name>A0ABZ0D3P5_9BURK</name>
<organism evidence="6 7">
    <name type="scientific">Piscinibacter gummiphilus</name>
    <dbReference type="NCBI Taxonomy" id="946333"/>
    <lineage>
        <taxon>Bacteria</taxon>
        <taxon>Pseudomonadati</taxon>
        <taxon>Pseudomonadota</taxon>
        <taxon>Betaproteobacteria</taxon>
        <taxon>Burkholderiales</taxon>
        <taxon>Sphaerotilaceae</taxon>
        <taxon>Piscinibacter</taxon>
    </lineage>
</organism>
<dbReference type="RefSeq" id="WP_316703021.1">
    <property type="nucleotide sequence ID" value="NZ_CP136336.1"/>
</dbReference>
<gene>
    <name evidence="6" type="ORF">RXV79_08650</name>
</gene>
<keyword evidence="2" id="KW-0805">Transcription regulation</keyword>
<feature type="domain" description="HTH lysR-type" evidence="5">
    <location>
        <begin position="6"/>
        <end position="63"/>
    </location>
</feature>
<dbReference type="Pfam" id="PF00126">
    <property type="entry name" value="HTH_1"/>
    <property type="match status" value="1"/>
</dbReference>
<keyword evidence="7" id="KW-1185">Reference proteome</keyword>
<dbReference type="InterPro" id="IPR050176">
    <property type="entry name" value="LTTR"/>
</dbReference>
<dbReference type="Pfam" id="PF03466">
    <property type="entry name" value="LysR_substrate"/>
    <property type="match status" value="1"/>
</dbReference>
<dbReference type="Gene3D" id="1.10.10.10">
    <property type="entry name" value="Winged helix-like DNA-binding domain superfamily/Winged helix DNA-binding domain"/>
    <property type="match status" value="1"/>
</dbReference>
<dbReference type="PROSITE" id="PS50931">
    <property type="entry name" value="HTH_LYSR"/>
    <property type="match status" value="1"/>
</dbReference>
<dbReference type="PANTHER" id="PTHR30579">
    <property type="entry name" value="TRANSCRIPTIONAL REGULATOR"/>
    <property type="match status" value="1"/>
</dbReference>
<evidence type="ECO:0000313" key="7">
    <source>
        <dbReference type="Proteomes" id="UP001303946"/>
    </source>
</evidence>
<comment type="similarity">
    <text evidence="1">Belongs to the LysR transcriptional regulatory family.</text>
</comment>
<sequence length="298" mass="32134">MRPPAFDLDVLRTLVAGVELGSFAKAADRLGRSTAAVSAQLKKLEMQVGVPVLRKSGRGMALTPTGEMLLGYARRLLELNDEAHQVLRGTELLGQVRLGMQEDFGEGVLAHVLAGFARAHPRVRVEAQLARNAQLLVQLERRRLDLALAWNGGARMPLSRRLGRVALRWIGAGSAAEARPSPEEPLPLAVLESPCMMRDAAIAALNRACIPWRIAFSSPSLAGVWAAVDAGLGVTVRTAFGVPPVLRLLEGLPALPSIGLDLHRCEDTPAPVVQRLETLISAHLREVMAGWPQRAPVR</sequence>
<protein>
    <submittedName>
        <fullName evidence="6">LysR substrate-binding domain-containing protein</fullName>
    </submittedName>
</protein>
<dbReference type="InterPro" id="IPR000847">
    <property type="entry name" value="LysR_HTH_N"/>
</dbReference>
<accession>A0ABZ0D3P5</accession>
<dbReference type="EMBL" id="CP136336">
    <property type="protein sequence ID" value="WOB10121.1"/>
    <property type="molecule type" value="Genomic_DNA"/>
</dbReference>
<dbReference type="InterPro" id="IPR036390">
    <property type="entry name" value="WH_DNA-bd_sf"/>
</dbReference>
<dbReference type="SUPFAM" id="SSF53850">
    <property type="entry name" value="Periplasmic binding protein-like II"/>
    <property type="match status" value="1"/>
</dbReference>